<dbReference type="InterPro" id="IPR049449">
    <property type="entry name" value="TesB_ACOT8-like_N"/>
</dbReference>
<sequence length="262" mass="29392">MNESPTAFFRQISKSEFEPSVATQGPWSPDFQHGGPPSSLLTHIIRTQPSNGHFRIIRVTVEILSPVPVKPCEIKVEVVRRGKRIELLRGEYLSEGRTYLIAHAWRIRSEVGVTSTISDFYEIPALPESQVQDLFSIFGNFPYVNALEWRFARGGFDALGPATVWTRQRIPLIENHEIDGLEALVLMIDSANGISAELDFQKWTYVPVDLTLGIYRQPEGPWFGMDARTVIGNDGSGQTTTVAFDSKGKVGHSLHTLFIRPR</sequence>
<feature type="domain" description="Acyl-CoA thioesterase-like C-terminal" evidence="2">
    <location>
        <begin position="136"/>
        <end position="258"/>
    </location>
</feature>
<name>A0A1H7YEV8_9BACT</name>
<proteinExistence type="predicted"/>
<evidence type="ECO:0000313" key="4">
    <source>
        <dbReference type="Proteomes" id="UP000198744"/>
    </source>
</evidence>
<dbReference type="Gene3D" id="2.40.160.210">
    <property type="entry name" value="Acyl-CoA thioesterase, double hotdog domain"/>
    <property type="match status" value="1"/>
</dbReference>
<protein>
    <submittedName>
        <fullName evidence="3">Thioesterase-like superfamily protein</fullName>
    </submittedName>
</protein>
<organism evidence="3 4">
    <name type="scientific">Syntrophus gentianae</name>
    <dbReference type="NCBI Taxonomy" id="43775"/>
    <lineage>
        <taxon>Bacteria</taxon>
        <taxon>Pseudomonadati</taxon>
        <taxon>Thermodesulfobacteriota</taxon>
        <taxon>Syntrophia</taxon>
        <taxon>Syntrophales</taxon>
        <taxon>Syntrophaceae</taxon>
        <taxon>Syntrophus</taxon>
    </lineage>
</organism>
<dbReference type="InterPro" id="IPR042171">
    <property type="entry name" value="Acyl-CoA_hotdog"/>
</dbReference>
<dbReference type="Pfam" id="PF13622">
    <property type="entry name" value="4HBT_3"/>
    <property type="match status" value="1"/>
</dbReference>
<reference evidence="3 4" key="1">
    <citation type="submission" date="2016-10" db="EMBL/GenBank/DDBJ databases">
        <authorList>
            <person name="de Groot N.N."/>
        </authorList>
    </citation>
    <scope>NUCLEOTIDE SEQUENCE [LARGE SCALE GENOMIC DNA]</scope>
    <source>
        <strain evidence="3 4">DSM 8423</strain>
    </source>
</reference>
<evidence type="ECO:0000259" key="1">
    <source>
        <dbReference type="Pfam" id="PF13622"/>
    </source>
</evidence>
<feature type="domain" description="Acyl-CoA thioesterase-like N-terminal HotDog" evidence="1">
    <location>
        <begin position="24"/>
        <end position="106"/>
    </location>
</feature>
<dbReference type="EMBL" id="FOBS01000015">
    <property type="protein sequence ID" value="SEM43857.1"/>
    <property type="molecule type" value="Genomic_DNA"/>
</dbReference>
<dbReference type="Pfam" id="PF20789">
    <property type="entry name" value="4HBT_3C"/>
    <property type="match status" value="1"/>
</dbReference>
<gene>
    <name evidence="3" type="ORF">SAMN04489760_11579</name>
</gene>
<dbReference type="OrthoDB" id="1413770at2"/>
<dbReference type="Proteomes" id="UP000198744">
    <property type="component" value="Unassembled WGS sequence"/>
</dbReference>
<dbReference type="RefSeq" id="WP_093883746.1">
    <property type="nucleotide sequence ID" value="NZ_FOBS01000015.1"/>
</dbReference>
<dbReference type="STRING" id="43775.SAMN04489760_11579"/>
<dbReference type="InterPro" id="IPR049450">
    <property type="entry name" value="ACOT8-like_C"/>
</dbReference>
<evidence type="ECO:0000259" key="2">
    <source>
        <dbReference type="Pfam" id="PF20789"/>
    </source>
</evidence>
<accession>A0A1H7YEV8</accession>
<evidence type="ECO:0000313" key="3">
    <source>
        <dbReference type="EMBL" id="SEM43857.1"/>
    </source>
</evidence>
<dbReference type="AlphaFoldDB" id="A0A1H7YEV8"/>
<keyword evidence="4" id="KW-1185">Reference proteome</keyword>